<dbReference type="Pfam" id="PF01656">
    <property type="entry name" value="CbiA"/>
    <property type="match status" value="1"/>
</dbReference>
<proteinExistence type="predicted"/>
<dbReference type="Proteomes" id="UP000198611">
    <property type="component" value="Unassembled WGS sequence"/>
</dbReference>
<reference evidence="2 3" key="1">
    <citation type="submission" date="2016-10" db="EMBL/GenBank/DDBJ databases">
        <authorList>
            <person name="de Groot N.N."/>
        </authorList>
    </citation>
    <scope>NUCLEOTIDE SEQUENCE [LARGE SCALE GENOMIC DNA]</scope>
    <source>
        <strain evidence="2 3">HL3</strain>
    </source>
</reference>
<dbReference type="InterPro" id="IPR050678">
    <property type="entry name" value="DNA_Partitioning_ATPase"/>
</dbReference>
<dbReference type="PANTHER" id="PTHR13696">
    <property type="entry name" value="P-LOOP CONTAINING NUCLEOSIDE TRIPHOSPHATE HYDROLASE"/>
    <property type="match status" value="1"/>
</dbReference>
<dbReference type="Gene3D" id="3.40.50.300">
    <property type="entry name" value="P-loop containing nucleotide triphosphate hydrolases"/>
    <property type="match status" value="1"/>
</dbReference>
<dbReference type="OrthoDB" id="69313at2"/>
<evidence type="ECO:0000259" key="1">
    <source>
        <dbReference type="Pfam" id="PF01656"/>
    </source>
</evidence>
<dbReference type="InterPro" id="IPR048089">
    <property type="entry name" value="McdA"/>
</dbReference>
<dbReference type="SUPFAM" id="SSF52540">
    <property type="entry name" value="P-loop containing nucleoside triphosphate hydrolases"/>
    <property type="match status" value="1"/>
</dbReference>
<feature type="domain" description="CobQ/CobB/MinD/ParA nucleotide binding" evidence="1">
    <location>
        <begin position="7"/>
        <end position="187"/>
    </location>
</feature>
<organism evidence="2 3">
    <name type="scientific">Thiohalospira halophila DSM 15071</name>
    <dbReference type="NCBI Taxonomy" id="1123397"/>
    <lineage>
        <taxon>Bacteria</taxon>
        <taxon>Pseudomonadati</taxon>
        <taxon>Pseudomonadota</taxon>
        <taxon>Gammaproteobacteria</taxon>
        <taxon>Thiohalospirales</taxon>
        <taxon>Thiohalospiraceae</taxon>
        <taxon>Thiohalospira</taxon>
    </lineage>
</organism>
<dbReference type="InterPro" id="IPR002586">
    <property type="entry name" value="CobQ/CobB/MinD/ParA_Nub-bd_dom"/>
</dbReference>
<keyword evidence="3" id="KW-1185">Reference proteome</keyword>
<name>A0A1I1RJJ4_9GAMM</name>
<sequence length="212" mass="22841">MTATVFAIANQKGGSGKTTLTMNLAAGLGQRGRTLVIDADPQGSAVQWSGLAPESRPFPVPVIAVGGHPGREVEHFRADYDYILIDCPPSLETDHTHKAMLASDTVLIPVLPSPVDLWASMNLADTVASIQQQRPGLEAYFVVNQLEPRSALSRAMQSALAEFDIPALESNIRRRAVYRNAAMEGRSVFCLGRQGETARAEITNLIGEVFPS</sequence>
<dbReference type="PANTHER" id="PTHR13696:SF96">
    <property type="entry name" value="COBQ_COBB_MIND_PARA NUCLEOTIDE BINDING DOMAIN-CONTAINING PROTEIN"/>
    <property type="match status" value="1"/>
</dbReference>
<evidence type="ECO:0000313" key="2">
    <source>
        <dbReference type="EMBL" id="SFD34227.1"/>
    </source>
</evidence>
<dbReference type="RefSeq" id="WP_093428123.1">
    <property type="nucleotide sequence ID" value="NZ_FOMJ01000004.1"/>
</dbReference>
<dbReference type="STRING" id="1123397.SAMN05660831_01476"/>
<dbReference type="EMBL" id="FOMJ01000004">
    <property type="protein sequence ID" value="SFD34227.1"/>
    <property type="molecule type" value="Genomic_DNA"/>
</dbReference>
<dbReference type="InterPro" id="IPR027417">
    <property type="entry name" value="P-loop_NTPase"/>
</dbReference>
<accession>A0A1I1RJJ4</accession>
<protein>
    <submittedName>
        <fullName evidence="2">Chromosome partitioning protein</fullName>
    </submittedName>
</protein>
<dbReference type="NCBIfam" id="NF041546">
    <property type="entry name" value="ParA_partition"/>
    <property type="match status" value="1"/>
</dbReference>
<dbReference type="AlphaFoldDB" id="A0A1I1RJJ4"/>
<dbReference type="CDD" id="cd02042">
    <property type="entry name" value="ParAB_family"/>
    <property type="match status" value="1"/>
</dbReference>
<evidence type="ECO:0000313" key="3">
    <source>
        <dbReference type="Proteomes" id="UP000198611"/>
    </source>
</evidence>
<gene>
    <name evidence="2" type="ORF">SAMN05660831_01476</name>
</gene>
<dbReference type="PIRSF" id="PIRSF009320">
    <property type="entry name" value="Nuc_binding_HP_1000"/>
    <property type="match status" value="1"/>
</dbReference>